<dbReference type="GO" id="GO:0005829">
    <property type="term" value="C:cytosol"/>
    <property type="evidence" value="ECO:0007669"/>
    <property type="project" value="TreeGrafter"/>
</dbReference>
<dbReference type="KEGG" id="daf:Desaf_3155"/>
<dbReference type="EMBL" id="CP003221">
    <property type="protein sequence ID" value="EGJ51452.1"/>
    <property type="molecule type" value="Genomic_DNA"/>
</dbReference>
<sequence length="318" mass="34172">MKTPEEYITESVFIPEEVQKDCPFSDAEQAFIDKYLGMDGEQFLAKVPRVDPREIDIVQGAAQAAPAKTQERLAQTGPSAPVVSAPVTPMVVSAPAEKAPPSIAPEAQVPAASAVANTVVDSPLAGKAKGQGSPAATAPDKPLNQEKAAPVKSVHAAAPAREEEKAEDLRFKEGLQLVSFLLDAREMALPIQCIQEVIRYIEPTKIPSAQVFVSGVINLRGKVTPLLNLRALMGQRSGQEGNGKIDRFIVVCRHKGLQVGLIVTAISTMYRPPARDIEWNVESQVGISSAFVAGLMKKDDKLINILSIDQLVDRVIAR</sequence>
<accession>F3Z3B2</accession>
<evidence type="ECO:0000259" key="2">
    <source>
        <dbReference type="PROSITE" id="PS50851"/>
    </source>
</evidence>
<dbReference type="PANTHER" id="PTHR22617:SF23">
    <property type="entry name" value="CHEMOTAXIS PROTEIN CHEW"/>
    <property type="match status" value="1"/>
</dbReference>
<dbReference type="InterPro" id="IPR002545">
    <property type="entry name" value="CheW-lke_dom"/>
</dbReference>
<dbReference type="Gene3D" id="2.30.30.40">
    <property type="entry name" value="SH3 Domains"/>
    <property type="match status" value="1"/>
</dbReference>
<dbReference type="PROSITE" id="PS50851">
    <property type="entry name" value="CHEW"/>
    <property type="match status" value="1"/>
</dbReference>
<dbReference type="PANTHER" id="PTHR22617">
    <property type="entry name" value="CHEMOTAXIS SENSOR HISTIDINE KINASE-RELATED"/>
    <property type="match status" value="1"/>
</dbReference>
<dbReference type="eggNOG" id="COG0835">
    <property type="taxonomic scope" value="Bacteria"/>
</dbReference>
<dbReference type="GO" id="GO:0007165">
    <property type="term" value="P:signal transduction"/>
    <property type="evidence" value="ECO:0007669"/>
    <property type="project" value="InterPro"/>
</dbReference>
<feature type="region of interest" description="Disordered" evidence="1">
    <location>
        <begin position="124"/>
        <end position="165"/>
    </location>
</feature>
<evidence type="ECO:0000313" key="3">
    <source>
        <dbReference type="EMBL" id="EGJ51452.1"/>
    </source>
</evidence>
<protein>
    <submittedName>
        <fullName evidence="3">CheW protein</fullName>
    </submittedName>
</protein>
<dbReference type="GO" id="GO:0006935">
    <property type="term" value="P:chemotaxis"/>
    <property type="evidence" value="ECO:0007669"/>
    <property type="project" value="InterPro"/>
</dbReference>
<dbReference type="Pfam" id="PF01584">
    <property type="entry name" value="CheW"/>
    <property type="match status" value="1"/>
</dbReference>
<dbReference type="HOGENOM" id="CLU_075761_0_0_7"/>
<dbReference type="AlphaFoldDB" id="F3Z3B2"/>
<evidence type="ECO:0000313" key="4">
    <source>
        <dbReference type="Proteomes" id="UP000007844"/>
    </source>
</evidence>
<dbReference type="STRING" id="690850.Desaf_3155"/>
<feature type="domain" description="CheW-like" evidence="2">
    <location>
        <begin position="174"/>
        <end position="317"/>
    </location>
</feature>
<organism evidence="3 4">
    <name type="scientific">Desulfocurvibacter africanus subsp. africanus str. Walvis Bay</name>
    <dbReference type="NCBI Taxonomy" id="690850"/>
    <lineage>
        <taxon>Bacteria</taxon>
        <taxon>Pseudomonadati</taxon>
        <taxon>Thermodesulfobacteriota</taxon>
        <taxon>Desulfovibrionia</taxon>
        <taxon>Desulfovibrionales</taxon>
        <taxon>Desulfovibrionaceae</taxon>
        <taxon>Desulfocurvibacter</taxon>
    </lineage>
</organism>
<dbReference type="InterPro" id="IPR036061">
    <property type="entry name" value="CheW-like_dom_sf"/>
</dbReference>
<reference evidence="3 4" key="1">
    <citation type="journal article" date="2011" name="J. Bacteriol.">
        <title>Genome sequence of the mercury-methylating and pleomorphic Desulfovibrio africanus Strain Walvis Bay.</title>
        <authorList>
            <person name="Brown S.D."/>
            <person name="Wall J.D."/>
            <person name="Kucken A.M."/>
            <person name="Gilmour C.C."/>
            <person name="Podar M."/>
            <person name="Brandt C.C."/>
            <person name="Teshima H."/>
            <person name="Detter J.C."/>
            <person name="Han C.S."/>
            <person name="Land M.L."/>
            <person name="Lucas S."/>
            <person name="Han J."/>
            <person name="Pennacchio L."/>
            <person name="Nolan M."/>
            <person name="Pitluck S."/>
            <person name="Woyke T."/>
            <person name="Goodwin L."/>
            <person name="Palumbo A.V."/>
            <person name="Elias D.A."/>
        </authorList>
    </citation>
    <scope>NUCLEOTIDE SEQUENCE [LARGE SCALE GENOMIC DNA]</scope>
    <source>
        <strain evidence="3 4">Walvis Bay</strain>
    </source>
</reference>
<gene>
    <name evidence="3" type="ORF">Desaf_3155</name>
</gene>
<dbReference type="Gene3D" id="2.40.50.180">
    <property type="entry name" value="CheA-289, Domain 4"/>
    <property type="match status" value="1"/>
</dbReference>
<keyword evidence="4" id="KW-1185">Reference proteome</keyword>
<proteinExistence type="predicted"/>
<dbReference type="RefSeq" id="WP_014261088.1">
    <property type="nucleotide sequence ID" value="NC_016629.1"/>
</dbReference>
<dbReference type="InterPro" id="IPR039315">
    <property type="entry name" value="CheW"/>
</dbReference>
<evidence type="ECO:0000256" key="1">
    <source>
        <dbReference type="SAM" id="MobiDB-lite"/>
    </source>
</evidence>
<name>F3Z3B2_DESAF</name>
<dbReference type="SMART" id="SM00260">
    <property type="entry name" value="CheW"/>
    <property type="match status" value="1"/>
</dbReference>
<dbReference type="SUPFAM" id="SSF50341">
    <property type="entry name" value="CheW-like"/>
    <property type="match status" value="1"/>
</dbReference>
<dbReference type="Proteomes" id="UP000007844">
    <property type="component" value="Chromosome"/>
</dbReference>